<dbReference type="AlphaFoldDB" id="A0A1E1LFR0"/>
<evidence type="ECO:0000313" key="4">
    <source>
        <dbReference type="EMBL" id="CZT09376.1"/>
    </source>
</evidence>
<evidence type="ECO:0000256" key="2">
    <source>
        <dbReference type="ARBA" id="ARBA00022737"/>
    </source>
</evidence>
<keyword evidence="2" id="KW-0677">Repeat</keyword>
<keyword evidence="5" id="KW-1185">Reference proteome</keyword>
<accession>A0A1E1LFR0</accession>
<organism evidence="4 5">
    <name type="scientific">Rhynchosporium graminicola</name>
    <dbReference type="NCBI Taxonomy" id="2792576"/>
    <lineage>
        <taxon>Eukaryota</taxon>
        <taxon>Fungi</taxon>
        <taxon>Dikarya</taxon>
        <taxon>Ascomycota</taxon>
        <taxon>Pezizomycotina</taxon>
        <taxon>Leotiomycetes</taxon>
        <taxon>Helotiales</taxon>
        <taxon>Ploettnerulaceae</taxon>
        <taxon>Rhynchosporium</taxon>
    </lineage>
</organism>
<dbReference type="InterPro" id="IPR036322">
    <property type="entry name" value="WD40_repeat_dom_sf"/>
</dbReference>
<evidence type="ECO:0000313" key="5">
    <source>
        <dbReference type="Proteomes" id="UP000178129"/>
    </source>
</evidence>
<dbReference type="Proteomes" id="UP000178129">
    <property type="component" value="Unassembled WGS sequence"/>
</dbReference>
<dbReference type="InterPro" id="IPR052254">
    <property type="entry name" value="CUL4-DDB1_E3_ligase_receptor"/>
</dbReference>
<comment type="caution">
    <text evidence="4">The sequence shown here is derived from an EMBL/GenBank/DDBJ whole genome shotgun (WGS) entry which is preliminary data.</text>
</comment>
<gene>
    <name evidence="4" type="ORF">RCO7_07412</name>
</gene>
<evidence type="ECO:0008006" key="6">
    <source>
        <dbReference type="Google" id="ProtNLM"/>
    </source>
</evidence>
<name>A0A1E1LFR0_9HELO</name>
<dbReference type="PANTHER" id="PTHR44472:SF1">
    <property type="entry name" value="DDB1 AND CUL4 ASSOCIATED FACTOR 4"/>
    <property type="match status" value="1"/>
</dbReference>
<evidence type="ECO:0000256" key="1">
    <source>
        <dbReference type="ARBA" id="ARBA00022574"/>
    </source>
</evidence>
<dbReference type="STRING" id="914237.A0A1E1LFR0"/>
<evidence type="ECO:0000256" key="3">
    <source>
        <dbReference type="SAM" id="MobiDB-lite"/>
    </source>
</evidence>
<dbReference type="InParanoid" id="A0A1E1LFR0"/>
<keyword evidence="1" id="KW-0853">WD repeat</keyword>
<dbReference type="SUPFAM" id="SSF50978">
    <property type="entry name" value="WD40 repeat-like"/>
    <property type="match status" value="1"/>
</dbReference>
<feature type="region of interest" description="Disordered" evidence="3">
    <location>
        <begin position="494"/>
        <end position="513"/>
    </location>
</feature>
<proteinExistence type="predicted"/>
<protein>
    <recommendedName>
        <fullName evidence="6">Myocyte-specific enhancer factor 2d</fullName>
    </recommendedName>
</protein>
<dbReference type="EMBL" id="FJUW01000050">
    <property type="protein sequence ID" value="CZT09376.1"/>
    <property type="molecule type" value="Genomic_DNA"/>
</dbReference>
<sequence length="513" mass="56659">MVGNIGPIPGMYFDEEKGKYFKIQASGAGPASSAYSSNDVKRRELRAKKEGEAARVRERQRCRIKRSTILQKGLAGGLLQREYGRAGFEPGGVVARGLVRAGHLTIGYDEADSVGTGVFTISHRPEIGPSTINIGYCSKVRSDFPYTFMDVRVDLEDDHPSSQNFFFRVKRISTEHIPCDPTNITSVSVHEPSQVRATTYLSQSELGAIRINAVSEVQTSGWFGDTHRQSITVAIDPGDSRGTGVSIFSSTPAPPVSDLLFAFGTSRGVSATSKARLDTCYVTARPPPGLRDDLFAVEILSDSPNTLLSGGRRGILNLTDLRAAIPPWDNDTITHPSSITHIRQIDANRIIVCGLQSSLCQYDLRFRKEDSKPAKWSLHQAHARNRNPSLSIVQYPDYHNTASHQAGFDIDLDSGIVAAAQEADDYHPSVQLFSLKTGHRFDSPHAFGFEFRDETDWLVKCLRFARDSDSGRKSLYVGQRRLIQRYAWGDHDWKEESYGGDSRANAGESSSQK</sequence>
<reference evidence="5" key="1">
    <citation type="submission" date="2016-03" db="EMBL/GenBank/DDBJ databases">
        <authorList>
            <person name="Ploux O."/>
        </authorList>
    </citation>
    <scope>NUCLEOTIDE SEQUENCE [LARGE SCALE GENOMIC DNA]</scope>
    <source>
        <strain evidence="5">UK7</strain>
    </source>
</reference>
<dbReference type="PANTHER" id="PTHR44472">
    <property type="entry name" value="DDB1- AND CUL4-ASSOCIATED FACTOR 4-RELATED"/>
    <property type="match status" value="1"/>
</dbReference>
<dbReference type="GO" id="GO:0080008">
    <property type="term" value="C:Cul4-RING E3 ubiquitin ligase complex"/>
    <property type="evidence" value="ECO:0007669"/>
    <property type="project" value="TreeGrafter"/>
</dbReference>